<evidence type="ECO:0000313" key="1">
    <source>
        <dbReference type="EMBL" id="GAH16848.1"/>
    </source>
</evidence>
<dbReference type="EMBL" id="BART01033034">
    <property type="protein sequence ID" value="GAH16848.1"/>
    <property type="molecule type" value="Genomic_DNA"/>
</dbReference>
<accession>X1F7S3</accession>
<organism evidence="1">
    <name type="scientific">marine sediment metagenome</name>
    <dbReference type="NCBI Taxonomy" id="412755"/>
    <lineage>
        <taxon>unclassified sequences</taxon>
        <taxon>metagenomes</taxon>
        <taxon>ecological metagenomes</taxon>
    </lineage>
</organism>
<dbReference type="AlphaFoldDB" id="X1F7S3"/>
<dbReference type="InterPro" id="IPR013320">
    <property type="entry name" value="ConA-like_dom_sf"/>
</dbReference>
<name>X1F7S3_9ZZZZ</name>
<feature type="non-terminal residue" evidence="1">
    <location>
        <position position="1"/>
    </location>
</feature>
<gene>
    <name evidence="1" type="ORF">S01H4_56910</name>
</gene>
<sequence>RLTDGNVDGLVNTRLDADAGHEIVQCLFKCKMRISTLAHTNNRGYIGMWDKAAAHAGIYFKDNELLWYTGGASIALVAAVVDTWYSVVIFMDCTGSEAVIWVDGVLKLAAQPCLIQDIESFTFYTKLVSPAGAYTFDIDDLLIVDLTRKV</sequence>
<proteinExistence type="predicted"/>
<comment type="caution">
    <text evidence="1">The sequence shown here is derived from an EMBL/GenBank/DDBJ whole genome shotgun (WGS) entry which is preliminary data.</text>
</comment>
<protein>
    <submittedName>
        <fullName evidence="1">Uncharacterized protein</fullName>
    </submittedName>
</protein>
<reference evidence="1" key="1">
    <citation type="journal article" date="2014" name="Front. Microbiol.">
        <title>High frequency of phylogenetically diverse reductive dehalogenase-homologous genes in deep subseafloor sedimentary metagenomes.</title>
        <authorList>
            <person name="Kawai M."/>
            <person name="Futagami T."/>
            <person name="Toyoda A."/>
            <person name="Takaki Y."/>
            <person name="Nishi S."/>
            <person name="Hori S."/>
            <person name="Arai W."/>
            <person name="Tsubouchi T."/>
            <person name="Morono Y."/>
            <person name="Uchiyama I."/>
            <person name="Ito T."/>
            <person name="Fujiyama A."/>
            <person name="Inagaki F."/>
            <person name="Takami H."/>
        </authorList>
    </citation>
    <scope>NUCLEOTIDE SEQUENCE</scope>
    <source>
        <strain evidence="1">Expedition CK06-06</strain>
    </source>
</reference>
<dbReference type="SUPFAM" id="SSF49899">
    <property type="entry name" value="Concanavalin A-like lectins/glucanases"/>
    <property type="match status" value="1"/>
</dbReference>